<dbReference type="Gene3D" id="3.40.50.1820">
    <property type="entry name" value="alpha/beta hydrolase"/>
    <property type="match status" value="1"/>
</dbReference>
<accession>A0A7W8AF99</accession>
<keyword evidence="2" id="KW-0058">Aromatic hydrocarbons catabolism</keyword>
<evidence type="ECO:0000256" key="2">
    <source>
        <dbReference type="ARBA" id="ARBA00022797"/>
    </source>
</evidence>
<feature type="domain" description="Epoxide hydrolase N-terminal" evidence="4">
    <location>
        <begin position="2"/>
        <end position="101"/>
    </location>
</feature>
<gene>
    <name evidence="5" type="ORF">HNR40_010776</name>
</gene>
<dbReference type="PANTHER" id="PTHR21661:SF35">
    <property type="entry name" value="EPOXIDE HYDROLASE"/>
    <property type="match status" value="1"/>
</dbReference>
<dbReference type="PANTHER" id="PTHR21661">
    <property type="entry name" value="EPOXIDE HYDROLASE 1-RELATED"/>
    <property type="match status" value="1"/>
</dbReference>
<dbReference type="RefSeq" id="WP_184976542.1">
    <property type="nucleotide sequence ID" value="NZ_JACHIN010000036.1"/>
</dbReference>
<keyword evidence="6" id="KW-1185">Reference proteome</keyword>
<evidence type="ECO:0000256" key="1">
    <source>
        <dbReference type="ARBA" id="ARBA00010088"/>
    </source>
</evidence>
<evidence type="ECO:0000313" key="6">
    <source>
        <dbReference type="Proteomes" id="UP000568380"/>
    </source>
</evidence>
<evidence type="ECO:0000256" key="3">
    <source>
        <dbReference type="ARBA" id="ARBA00022801"/>
    </source>
</evidence>
<dbReference type="SUPFAM" id="SSF53474">
    <property type="entry name" value="alpha/beta-Hydrolases"/>
    <property type="match status" value="1"/>
</dbReference>
<reference evidence="5 6" key="1">
    <citation type="submission" date="2020-08" db="EMBL/GenBank/DDBJ databases">
        <title>Genomic Encyclopedia of Type Strains, Phase IV (KMG-IV): sequencing the most valuable type-strain genomes for metagenomic binning, comparative biology and taxonomic classification.</title>
        <authorList>
            <person name="Goeker M."/>
        </authorList>
    </citation>
    <scope>NUCLEOTIDE SEQUENCE [LARGE SCALE GENOMIC DNA]</scope>
    <source>
        <strain evidence="5 6">DSM 45385</strain>
    </source>
</reference>
<dbReference type="InterPro" id="IPR029058">
    <property type="entry name" value="AB_hydrolase_fold"/>
</dbReference>
<sequence>MIAVTDGELDELRSRLRHTRWPTPWPIGAWEAGTDPGELRRLVTCRASGYDWRVHEATINALPSHVADIDGTPVHYLRFDGDQPGALPIVLTNGWPSSFLELITLARRLATPRRTGRRHAGAPSGGCSSTRGLYSTSWMRPSKRRCSIISRATSG</sequence>
<evidence type="ECO:0000259" key="4">
    <source>
        <dbReference type="Pfam" id="PF06441"/>
    </source>
</evidence>
<dbReference type="InterPro" id="IPR010497">
    <property type="entry name" value="Epoxide_hydro_N"/>
</dbReference>
<comment type="caution">
    <text evidence="5">The sequence shown here is derived from an EMBL/GenBank/DDBJ whole genome shotgun (WGS) entry which is preliminary data.</text>
</comment>
<organism evidence="5 6">
    <name type="scientific">Nonomuraea endophytica</name>
    <dbReference type="NCBI Taxonomy" id="714136"/>
    <lineage>
        <taxon>Bacteria</taxon>
        <taxon>Bacillati</taxon>
        <taxon>Actinomycetota</taxon>
        <taxon>Actinomycetes</taxon>
        <taxon>Streptosporangiales</taxon>
        <taxon>Streptosporangiaceae</taxon>
        <taxon>Nonomuraea</taxon>
    </lineage>
</organism>
<proteinExistence type="inferred from homology"/>
<name>A0A7W8AF99_9ACTN</name>
<dbReference type="Pfam" id="PF06441">
    <property type="entry name" value="EHN"/>
    <property type="match status" value="1"/>
</dbReference>
<dbReference type="GO" id="GO:0097176">
    <property type="term" value="P:epoxide metabolic process"/>
    <property type="evidence" value="ECO:0007669"/>
    <property type="project" value="TreeGrafter"/>
</dbReference>
<dbReference type="GO" id="GO:0004301">
    <property type="term" value="F:epoxide hydrolase activity"/>
    <property type="evidence" value="ECO:0007669"/>
    <property type="project" value="TreeGrafter"/>
</dbReference>
<comment type="similarity">
    <text evidence="1">Belongs to the peptidase S33 family.</text>
</comment>
<keyword evidence="3" id="KW-0378">Hydrolase</keyword>
<protein>
    <recommendedName>
        <fullName evidence="4">Epoxide hydrolase N-terminal domain-containing protein</fullName>
    </recommendedName>
</protein>
<dbReference type="Proteomes" id="UP000568380">
    <property type="component" value="Unassembled WGS sequence"/>
</dbReference>
<dbReference type="EMBL" id="JACHIN010000036">
    <property type="protein sequence ID" value="MBB5085262.1"/>
    <property type="molecule type" value="Genomic_DNA"/>
</dbReference>
<evidence type="ECO:0000313" key="5">
    <source>
        <dbReference type="EMBL" id="MBB5085262.1"/>
    </source>
</evidence>
<dbReference type="AlphaFoldDB" id="A0A7W8AF99"/>